<evidence type="ECO:0000256" key="1">
    <source>
        <dbReference type="ARBA" id="ARBA00022737"/>
    </source>
</evidence>
<proteinExistence type="predicted"/>
<dbReference type="Pfam" id="PF13499">
    <property type="entry name" value="EF-hand_7"/>
    <property type="match status" value="1"/>
</dbReference>
<dbReference type="PROSITE" id="PS00018">
    <property type="entry name" value="EF_HAND_1"/>
    <property type="match status" value="2"/>
</dbReference>
<dbReference type="EnsemblProtists" id="EKX50898">
    <property type="protein sequence ID" value="EKX50898"/>
    <property type="gene ID" value="GUITHDRAFT_53053"/>
</dbReference>
<dbReference type="HOGENOM" id="CLU_061288_22_5_1"/>
<organism evidence="4">
    <name type="scientific">Guillardia theta (strain CCMP2712)</name>
    <name type="common">Cryptophyte</name>
    <dbReference type="NCBI Taxonomy" id="905079"/>
    <lineage>
        <taxon>Eukaryota</taxon>
        <taxon>Cryptophyceae</taxon>
        <taxon>Pyrenomonadales</taxon>
        <taxon>Geminigeraceae</taxon>
        <taxon>Guillardia</taxon>
    </lineage>
</organism>
<accession>L1JS45</accession>
<name>L1JS45_GUITC</name>
<keyword evidence="6" id="KW-1185">Reference proteome</keyword>
<dbReference type="KEGG" id="gtt:GUITHDRAFT_53053"/>
<keyword evidence="2" id="KW-0106">Calcium</keyword>
<dbReference type="STRING" id="905079.L1JS45"/>
<evidence type="ECO:0000313" key="4">
    <source>
        <dbReference type="EMBL" id="EKX50898.1"/>
    </source>
</evidence>
<dbReference type="SMART" id="SM00054">
    <property type="entry name" value="EFh"/>
    <property type="match status" value="2"/>
</dbReference>
<evidence type="ECO:0000259" key="3">
    <source>
        <dbReference type="PROSITE" id="PS50222"/>
    </source>
</evidence>
<dbReference type="PaxDb" id="55529-EKX50898"/>
<evidence type="ECO:0000256" key="2">
    <source>
        <dbReference type="ARBA" id="ARBA00022837"/>
    </source>
</evidence>
<feature type="domain" description="EF-hand" evidence="3">
    <location>
        <begin position="53"/>
        <end position="83"/>
    </location>
</feature>
<evidence type="ECO:0000313" key="6">
    <source>
        <dbReference type="Proteomes" id="UP000011087"/>
    </source>
</evidence>
<reference evidence="4 6" key="1">
    <citation type="journal article" date="2012" name="Nature">
        <title>Algal genomes reveal evolutionary mosaicism and the fate of nucleomorphs.</title>
        <authorList>
            <consortium name="DOE Joint Genome Institute"/>
            <person name="Curtis B.A."/>
            <person name="Tanifuji G."/>
            <person name="Burki F."/>
            <person name="Gruber A."/>
            <person name="Irimia M."/>
            <person name="Maruyama S."/>
            <person name="Arias M.C."/>
            <person name="Ball S.G."/>
            <person name="Gile G.H."/>
            <person name="Hirakawa Y."/>
            <person name="Hopkins J.F."/>
            <person name="Kuo A."/>
            <person name="Rensing S.A."/>
            <person name="Schmutz J."/>
            <person name="Symeonidi A."/>
            <person name="Elias M."/>
            <person name="Eveleigh R.J."/>
            <person name="Herman E.K."/>
            <person name="Klute M.J."/>
            <person name="Nakayama T."/>
            <person name="Obornik M."/>
            <person name="Reyes-Prieto A."/>
            <person name="Armbrust E.V."/>
            <person name="Aves S.J."/>
            <person name="Beiko R.G."/>
            <person name="Coutinho P."/>
            <person name="Dacks J.B."/>
            <person name="Durnford D.G."/>
            <person name="Fast N.M."/>
            <person name="Green B.R."/>
            <person name="Grisdale C.J."/>
            <person name="Hempel F."/>
            <person name="Henrissat B."/>
            <person name="Hoppner M.P."/>
            <person name="Ishida K."/>
            <person name="Kim E."/>
            <person name="Koreny L."/>
            <person name="Kroth P.G."/>
            <person name="Liu Y."/>
            <person name="Malik S.B."/>
            <person name="Maier U.G."/>
            <person name="McRose D."/>
            <person name="Mock T."/>
            <person name="Neilson J.A."/>
            <person name="Onodera N.T."/>
            <person name="Poole A.M."/>
            <person name="Pritham E.J."/>
            <person name="Richards T.A."/>
            <person name="Rocap G."/>
            <person name="Roy S.W."/>
            <person name="Sarai C."/>
            <person name="Schaack S."/>
            <person name="Shirato S."/>
            <person name="Slamovits C.H."/>
            <person name="Spencer D.F."/>
            <person name="Suzuki S."/>
            <person name="Worden A.Z."/>
            <person name="Zauner S."/>
            <person name="Barry K."/>
            <person name="Bell C."/>
            <person name="Bharti A.K."/>
            <person name="Crow J.A."/>
            <person name="Grimwood J."/>
            <person name="Kramer R."/>
            <person name="Lindquist E."/>
            <person name="Lucas S."/>
            <person name="Salamov A."/>
            <person name="McFadden G.I."/>
            <person name="Lane C.E."/>
            <person name="Keeling P.J."/>
            <person name="Gray M.W."/>
            <person name="Grigoriev I.V."/>
            <person name="Archibald J.M."/>
        </authorList>
    </citation>
    <scope>NUCLEOTIDE SEQUENCE</scope>
    <source>
        <strain evidence="4 6">CCMP2712</strain>
    </source>
</reference>
<gene>
    <name evidence="4" type="ORF">GUITHDRAFT_53053</name>
</gene>
<feature type="non-terminal residue" evidence="4">
    <location>
        <position position="83"/>
    </location>
</feature>
<dbReference type="InterPro" id="IPR011992">
    <property type="entry name" value="EF-hand-dom_pair"/>
</dbReference>
<dbReference type="GeneID" id="17307576"/>
<dbReference type="PANTHER" id="PTHR23050">
    <property type="entry name" value="CALCIUM BINDING PROTEIN"/>
    <property type="match status" value="1"/>
</dbReference>
<dbReference type="CDD" id="cd00051">
    <property type="entry name" value="EFh"/>
    <property type="match status" value="1"/>
</dbReference>
<dbReference type="EMBL" id="JH992977">
    <property type="protein sequence ID" value="EKX50898.1"/>
    <property type="molecule type" value="Genomic_DNA"/>
</dbReference>
<feature type="domain" description="EF-hand" evidence="3">
    <location>
        <begin position="17"/>
        <end position="52"/>
    </location>
</feature>
<dbReference type="OrthoDB" id="191686at2759"/>
<keyword evidence="1" id="KW-0677">Repeat</keyword>
<protein>
    <recommendedName>
        <fullName evidence="3">EF-hand domain-containing protein</fullName>
    </recommendedName>
</protein>
<reference evidence="5" key="3">
    <citation type="submission" date="2016-03" db="UniProtKB">
        <authorList>
            <consortium name="EnsemblProtists"/>
        </authorList>
    </citation>
    <scope>IDENTIFICATION</scope>
</reference>
<dbReference type="eggNOG" id="KOG0028">
    <property type="taxonomic scope" value="Eukaryota"/>
</dbReference>
<dbReference type="OMA" id="AKNWRAR"/>
<dbReference type="Proteomes" id="UP000011087">
    <property type="component" value="Unassembled WGS sequence"/>
</dbReference>
<dbReference type="InterPro" id="IPR018247">
    <property type="entry name" value="EF_Hand_1_Ca_BS"/>
</dbReference>
<dbReference type="InterPro" id="IPR002048">
    <property type="entry name" value="EF_hand_dom"/>
</dbReference>
<dbReference type="PROSITE" id="PS50222">
    <property type="entry name" value="EF_HAND_2"/>
    <property type="match status" value="2"/>
</dbReference>
<dbReference type="GO" id="GO:0005509">
    <property type="term" value="F:calcium ion binding"/>
    <property type="evidence" value="ECO:0007669"/>
    <property type="project" value="InterPro"/>
</dbReference>
<reference evidence="6" key="2">
    <citation type="submission" date="2012-11" db="EMBL/GenBank/DDBJ databases">
        <authorList>
            <person name="Kuo A."/>
            <person name="Curtis B.A."/>
            <person name="Tanifuji G."/>
            <person name="Burki F."/>
            <person name="Gruber A."/>
            <person name="Irimia M."/>
            <person name="Maruyama S."/>
            <person name="Arias M.C."/>
            <person name="Ball S.G."/>
            <person name="Gile G.H."/>
            <person name="Hirakawa Y."/>
            <person name="Hopkins J.F."/>
            <person name="Rensing S.A."/>
            <person name="Schmutz J."/>
            <person name="Symeonidi A."/>
            <person name="Elias M."/>
            <person name="Eveleigh R.J."/>
            <person name="Herman E.K."/>
            <person name="Klute M.J."/>
            <person name="Nakayama T."/>
            <person name="Obornik M."/>
            <person name="Reyes-Prieto A."/>
            <person name="Armbrust E.V."/>
            <person name="Aves S.J."/>
            <person name="Beiko R.G."/>
            <person name="Coutinho P."/>
            <person name="Dacks J.B."/>
            <person name="Durnford D.G."/>
            <person name="Fast N.M."/>
            <person name="Green B.R."/>
            <person name="Grisdale C."/>
            <person name="Hempe F."/>
            <person name="Henrissat B."/>
            <person name="Hoppner M.P."/>
            <person name="Ishida K.-I."/>
            <person name="Kim E."/>
            <person name="Koreny L."/>
            <person name="Kroth P.G."/>
            <person name="Liu Y."/>
            <person name="Malik S.-B."/>
            <person name="Maier U.G."/>
            <person name="McRose D."/>
            <person name="Mock T."/>
            <person name="Neilson J.A."/>
            <person name="Onodera N.T."/>
            <person name="Poole A.M."/>
            <person name="Pritham E.J."/>
            <person name="Richards T.A."/>
            <person name="Rocap G."/>
            <person name="Roy S.W."/>
            <person name="Sarai C."/>
            <person name="Schaack S."/>
            <person name="Shirato S."/>
            <person name="Slamovits C.H."/>
            <person name="Spencer D.F."/>
            <person name="Suzuki S."/>
            <person name="Worden A.Z."/>
            <person name="Zauner S."/>
            <person name="Barry K."/>
            <person name="Bell C."/>
            <person name="Bharti A.K."/>
            <person name="Crow J.A."/>
            <person name="Grimwood J."/>
            <person name="Kramer R."/>
            <person name="Lindquist E."/>
            <person name="Lucas S."/>
            <person name="Salamov A."/>
            <person name="McFadden G.I."/>
            <person name="Lane C.E."/>
            <person name="Keeling P.J."/>
            <person name="Gray M.W."/>
            <person name="Grigoriev I.V."/>
            <person name="Archibald J.M."/>
        </authorList>
    </citation>
    <scope>NUCLEOTIDE SEQUENCE</scope>
    <source>
        <strain evidence="6">CCMP2712</strain>
    </source>
</reference>
<sequence>MATRKEKLKEANILSQEQVNKIHASFEAFDADGSGEIDEEEFIQASRRLGLELEGDELNKMFVSMDVDGSGAIDKDEYVTAMT</sequence>
<dbReference type="RefSeq" id="XP_005837878.1">
    <property type="nucleotide sequence ID" value="XM_005837821.1"/>
</dbReference>
<dbReference type="AlphaFoldDB" id="L1JS45"/>
<evidence type="ECO:0000313" key="5">
    <source>
        <dbReference type="EnsemblProtists" id="EKX50898"/>
    </source>
</evidence>
<dbReference type="Gene3D" id="1.10.238.10">
    <property type="entry name" value="EF-hand"/>
    <property type="match status" value="1"/>
</dbReference>
<dbReference type="SUPFAM" id="SSF47473">
    <property type="entry name" value="EF-hand"/>
    <property type="match status" value="1"/>
</dbReference>
<dbReference type="InterPro" id="IPR050145">
    <property type="entry name" value="Centrin_CML-like"/>
</dbReference>